<dbReference type="InterPro" id="IPR000008">
    <property type="entry name" value="C2_dom"/>
</dbReference>
<protein>
    <submittedName>
        <fullName evidence="2">C2 domain</fullName>
    </submittedName>
</protein>
<dbReference type="AlphaFoldDB" id="A0AAN8W168"/>
<comment type="caution">
    <text evidence="2">The sequence shown here is derived from an EMBL/GenBank/DDBJ whole genome shotgun (WGS) entry which is preliminary data.</text>
</comment>
<evidence type="ECO:0000313" key="2">
    <source>
        <dbReference type="EMBL" id="KAK6939831.1"/>
    </source>
</evidence>
<dbReference type="SUPFAM" id="SSF49562">
    <property type="entry name" value="C2 domain (Calcium/lipid-binding domain, CaLB)"/>
    <property type="match status" value="2"/>
</dbReference>
<evidence type="ECO:0000259" key="1">
    <source>
        <dbReference type="Pfam" id="PF00168"/>
    </source>
</evidence>
<accession>A0AAN8W168</accession>
<dbReference type="Pfam" id="PF00168">
    <property type="entry name" value="C2"/>
    <property type="match status" value="2"/>
</dbReference>
<dbReference type="PANTHER" id="PTHR32246:SF22">
    <property type="entry name" value="C2 DOMAIN-CONTAINING PROTEIN"/>
    <property type="match status" value="1"/>
</dbReference>
<name>A0AAN8W168_9MAGN</name>
<gene>
    <name evidence="2" type="ORF">RJ641_029362</name>
</gene>
<feature type="domain" description="C2" evidence="1">
    <location>
        <begin position="9"/>
        <end position="83"/>
    </location>
</feature>
<keyword evidence="3" id="KW-1185">Reference proteome</keyword>
<dbReference type="InterPro" id="IPR035892">
    <property type="entry name" value="C2_domain_sf"/>
</dbReference>
<organism evidence="2 3">
    <name type="scientific">Dillenia turbinata</name>
    <dbReference type="NCBI Taxonomy" id="194707"/>
    <lineage>
        <taxon>Eukaryota</taxon>
        <taxon>Viridiplantae</taxon>
        <taxon>Streptophyta</taxon>
        <taxon>Embryophyta</taxon>
        <taxon>Tracheophyta</taxon>
        <taxon>Spermatophyta</taxon>
        <taxon>Magnoliopsida</taxon>
        <taxon>eudicotyledons</taxon>
        <taxon>Gunneridae</taxon>
        <taxon>Pentapetalae</taxon>
        <taxon>Dilleniales</taxon>
        <taxon>Dilleniaceae</taxon>
        <taxon>Dillenia</taxon>
    </lineage>
</organism>
<sequence>MTRVNYRIVQIKGIEAKNLEAVGTESKMKVYAKISINGIGRTVKRTRIDKQGQSGPKRNFLVKYSVGENAFSPCGAMLHIKLYYFVEKMTRVNYRIVQIKGIEAKNLEAVGTESKLKVYAKISINGIGRTVKRTRIAKQGQCRPKRNFRVKYSKDQYIGEVSMPMMDLFARSNQQLQEGGTEVNKDSQKPQGEIPVSFEVYRRSEKSQGEITFSCKISDVQTIKRRKKWLARALDITIQVVSVVSCYTTLPISVESCVNADYNSSP</sequence>
<reference evidence="2 3" key="1">
    <citation type="submission" date="2023-12" db="EMBL/GenBank/DDBJ databases">
        <title>A high-quality genome assembly for Dillenia turbinata (Dilleniales).</title>
        <authorList>
            <person name="Chanderbali A."/>
        </authorList>
    </citation>
    <scope>NUCLEOTIDE SEQUENCE [LARGE SCALE GENOMIC DNA]</scope>
    <source>
        <strain evidence="2">LSX21</strain>
        <tissue evidence="2">Leaf</tissue>
    </source>
</reference>
<proteinExistence type="predicted"/>
<dbReference type="Proteomes" id="UP001370490">
    <property type="component" value="Unassembled WGS sequence"/>
</dbReference>
<dbReference type="PANTHER" id="PTHR32246">
    <property type="entry name" value="INGRESSION PROTEIN FIC1"/>
    <property type="match status" value="1"/>
</dbReference>
<feature type="domain" description="C2" evidence="1">
    <location>
        <begin position="97"/>
        <end position="145"/>
    </location>
</feature>
<dbReference type="EMBL" id="JBAMMX010000005">
    <property type="protein sequence ID" value="KAK6939831.1"/>
    <property type="molecule type" value="Genomic_DNA"/>
</dbReference>
<evidence type="ECO:0000313" key="3">
    <source>
        <dbReference type="Proteomes" id="UP001370490"/>
    </source>
</evidence>